<dbReference type="InterPro" id="IPR039629">
    <property type="entry name" value="R3HDM4"/>
</dbReference>
<evidence type="ECO:0000313" key="4">
    <source>
        <dbReference type="Proteomes" id="UP000481153"/>
    </source>
</evidence>
<dbReference type="VEuPathDB" id="FungiDB:AeMF1_001368"/>
<gene>
    <name evidence="3" type="ORF">Ae201684_018019</name>
</gene>
<dbReference type="Pfam" id="PF13902">
    <property type="entry name" value="R3H-assoc"/>
    <property type="match status" value="1"/>
</dbReference>
<dbReference type="InterPro" id="IPR036867">
    <property type="entry name" value="R3H_dom_sf"/>
</dbReference>
<dbReference type="Proteomes" id="UP000481153">
    <property type="component" value="Unassembled WGS sequence"/>
</dbReference>
<dbReference type="PANTHER" id="PTHR32019:SF2">
    <property type="entry name" value="R3H DOMAIN-CONTAINING PROTEIN 4"/>
    <property type="match status" value="1"/>
</dbReference>
<feature type="domain" description="R3H-associated N-terminal" evidence="2">
    <location>
        <begin position="96"/>
        <end position="198"/>
    </location>
</feature>
<dbReference type="AlphaFoldDB" id="A0A6G0W807"/>
<dbReference type="SUPFAM" id="SSF82708">
    <property type="entry name" value="R3H domain"/>
    <property type="match status" value="1"/>
</dbReference>
<dbReference type="GO" id="GO:0003676">
    <property type="term" value="F:nucleic acid binding"/>
    <property type="evidence" value="ECO:0007669"/>
    <property type="project" value="InterPro"/>
</dbReference>
<dbReference type="EMBL" id="VJMJ01000319">
    <property type="protein sequence ID" value="KAF0722942.1"/>
    <property type="molecule type" value="Genomic_DNA"/>
</dbReference>
<reference evidence="3 4" key="1">
    <citation type="submission" date="2019-07" db="EMBL/GenBank/DDBJ databases">
        <title>Genomics analysis of Aphanomyces spp. identifies a new class of oomycete effector associated with host adaptation.</title>
        <authorList>
            <person name="Gaulin E."/>
        </authorList>
    </citation>
    <scope>NUCLEOTIDE SEQUENCE [LARGE SCALE GENOMIC DNA]</scope>
    <source>
        <strain evidence="3 4">ATCC 201684</strain>
    </source>
</reference>
<proteinExistence type="predicted"/>
<evidence type="ECO:0000256" key="1">
    <source>
        <dbReference type="SAM" id="MobiDB-lite"/>
    </source>
</evidence>
<feature type="region of interest" description="Disordered" evidence="1">
    <location>
        <begin position="156"/>
        <end position="178"/>
    </location>
</feature>
<protein>
    <recommendedName>
        <fullName evidence="2">R3H-associated N-terminal domain-containing protein</fullName>
    </recommendedName>
</protein>
<feature type="region of interest" description="Disordered" evidence="1">
    <location>
        <begin position="1"/>
        <end position="22"/>
    </location>
</feature>
<dbReference type="InterPro" id="IPR025952">
    <property type="entry name" value="R3H-assoc_dom"/>
</dbReference>
<feature type="compositionally biased region" description="Polar residues" evidence="1">
    <location>
        <begin position="1"/>
        <end position="19"/>
    </location>
</feature>
<dbReference type="PANTHER" id="PTHR32019">
    <property type="entry name" value="R3H DOMAIN-CONTAINING PROTEIN 4"/>
    <property type="match status" value="1"/>
</dbReference>
<evidence type="ECO:0000259" key="2">
    <source>
        <dbReference type="Pfam" id="PF13902"/>
    </source>
</evidence>
<keyword evidence="4" id="KW-1185">Reference proteome</keyword>
<organism evidence="3 4">
    <name type="scientific">Aphanomyces euteiches</name>
    <dbReference type="NCBI Taxonomy" id="100861"/>
    <lineage>
        <taxon>Eukaryota</taxon>
        <taxon>Sar</taxon>
        <taxon>Stramenopiles</taxon>
        <taxon>Oomycota</taxon>
        <taxon>Saprolegniomycetes</taxon>
        <taxon>Saprolegniales</taxon>
        <taxon>Verrucalvaceae</taxon>
        <taxon>Aphanomyces</taxon>
    </lineage>
</organism>
<feature type="region of interest" description="Disordered" evidence="1">
    <location>
        <begin position="341"/>
        <end position="382"/>
    </location>
</feature>
<sequence length="398" mass="44475">MSAATLTHPLSPSGASDQSFVDPDEYDVLSSDCFSEPGSEGPIGPLHVAPTMGMRMKLPKLNPTHINISRERQLALHMIGPAQQKMVPSYIANKPPPIGKRSQNRYFNDHHFGNRAATATLEELMEHMSVSVEWKSNFEILARPENQELAEAFRNVKEPTHARSNSKQNGTHRGKRNDDWTEAENMFTRVDKRARSILLATFTSMQEYVEAVELVVVHFVQWNEAPSDISPMLLNWLAAPMTVETLTPMVREAKAASTRMKPSKHKETVLVLPLADSPFHRLLIHATCQFYGLHSKSHFNPALKCKVMRIRRPAKRHHHQGINVSLGAYLRHLSGLEVPVESNQDAADDSDKTEDVDGPSANQDNQLEVAEDEESTDLASESSYCFVDEDVGTHEATA</sequence>
<dbReference type="CDD" id="cd02325">
    <property type="entry name" value="R3H"/>
    <property type="match status" value="1"/>
</dbReference>
<evidence type="ECO:0000313" key="3">
    <source>
        <dbReference type="EMBL" id="KAF0722942.1"/>
    </source>
</evidence>
<accession>A0A6G0W807</accession>
<comment type="caution">
    <text evidence="3">The sequence shown here is derived from an EMBL/GenBank/DDBJ whole genome shotgun (WGS) entry which is preliminary data.</text>
</comment>
<name>A0A6G0W807_9STRA</name>